<dbReference type="RefSeq" id="WP_113958823.1">
    <property type="nucleotide sequence ID" value="NZ_QNRR01000004.1"/>
</dbReference>
<dbReference type="AlphaFoldDB" id="A0A366HPA5"/>
<keyword evidence="5" id="KW-1185">Reference proteome</keyword>
<dbReference type="InterPro" id="IPR000683">
    <property type="entry name" value="Gfo/Idh/MocA-like_OxRdtase_N"/>
</dbReference>
<gene>
    <name evidence="4" type="ORF">DES53_104235</name>
</gene>
<dbReference type="OrthoDB" id="9815825at2"/>
<comment type="caution">
    <text evidence="4">The sequence shown here is derived from an EMBL/GenBank/DDBJ whole genome shotgun (WGS) entry which is preliminary data.</text>
</comment>
<reference evidence="4 5" key="1">
    <citation type="submission" date="2018-06" db="EMBL/GenBank/DDBJ databases">
        <title>Genomic Encyclopedia of Type Strains, Phase IV (KMG-IV): sequencing the most valuable type-strain genomes for metagenomic binning, comparative biology and taxonomic classification.</title>
        <authorList>
            <person name="Goeker M."/>
        </authorList>
    </citation>
    <scope>NUCLEOTIDE SEQUENCE [LARGE SCALE GENOMIC DNA]</scope>
    <source>
        <strain evidence="4 5">DSM 25532</strain>
    </source>
</reference>
<evidence type="ECO:0000313" key="5">
    <source>
        <dbReference type="Proteomes" id="UP000253426"/>
    </source>
</evidence>
<dbReference type="GO" id="GO:0016491">
    <property type="term" value="F:oxidoreductase activity"/>
    <property type="evidence" value="ECO:0007669"/>
    <property type="project" value="UniProtKB-KW"/>
</dbReference>
<organism evidence="4 5">
    <name type="scientific">Roseimicrobium gellanilyticum</name>
    <dbReference type="NCBI Taxonomy" id="748857"/>
    <lineage>
        <taxon>Bacteria</taxon>
        <taxon>Pseudomonadati</taxon>
        <taxon>Verrucomicrobiota</taxon>
        <taxon>Verrucomicrobiia</taxon>
        <taxon>Verrucomicrobiales</taxon>
        <taxon>Verrucomicrobiaceae</taxon>
        <taxon>Roseimicrobium</taxon>
    </lineage>
</organism>
<accession>A0A366HPA5</accession>
<dbReference type="InterPro" id="IPR055170">
    <property type="entry name" value="GFO_IDH_MocA-like_dom"/>
</dbReference>
<feature type="domain" description="Gfo/Idh/MocA-like oxidoreductase N-terminal" evidence="2">
    <location>
        <begin position="34"/>
        <end position="153"/>
    </location>
</feature>
<dbReference type="GO" id="GO:0000166">
    <property type="term" value="F:nucleotide binding"/>
    <property type="evidence" value="ECO:0007669"/>
    <property type="project" value="InterPro"/>
</dbReference>
<feature type="domain" description="GFO/IDH/MocA-like oxidoreductase" evidence="3">
    <location>
        <begin position="164"/>
        <end position="277"/>
    </location>
</feature>
<dbReference type="SUPFAM" id="SSF55347">
    <property type="entry name" value="Glyceraldehyde-3-phosphate dehydrogenase-like, C-terminal domain"/>
    <property type="match status" value="1"/>
</dbReference>
<dbReference type="Gene3D" id="3.40.50.720">
    <property type="entry name" value="NAD(P)-binding Rossmann-like Domain"/>
    <property type="match status" value="1"/>
</dbReference>
<dbReference type="PANTHER" id="PTHR43818">
    <property type="entry name" value="BCDNA.GH03377"/>
    <property type="match status" value="1"/>
</dbReference>
<dbReference type="Pfam" id="PF22725">
    <property type="entry name" value="GFO_IDH_MocA_C3"/>
    <property type="match status" value="1"/>
</dbReference>
<sequence>MNRRTFHTLALGAGASAFSSSIHGAGDSVKPIRVGQIGTKHAHASGQLETLRACGDYEVVGIVEPDEAQRKKVEKDKAYAGLPWLTEEQLLNTTGLQAVSVETDVSDLLNTAEKVVNAGLHLHLDKPAGESLEQFKRILDTATTKKRLVKMGYMFRYNSGFDLAVKAVREGWLGEISVIHAEMSKFMDDAGRVEMLPYKGGSMFELGCHVIDSVVRLLGKPEKVSPHIQRGKDGWADNMLAVLDYPKATATVRSSMIEVQGGARRQFVVCGNMGTVEILPLEAPVVRLMLDRPRGEYKKGIQTVKVENLPRYAADWVDFAKAIRGEKAWEFTPEHDLAVQETVLRASGMM</sequence>
<evidence type="ECO:0000259" key="2">
    <source>
        <dbReference type="Pfam" id="PF01408"/>
    </source>
</evidence>
<dbReference type="Proteomes" id="UP000253426">
    <property type="component" value="Unassembled WGS sequence"/>
</dbReference>
<evidence type="ECO:0000256" key="1">
    <source>
        <dbReference type="ARBA" id="ARBA00023002"/>
    </source>
</evidence>
<name>A0A366HPA5_9BACT</name>
<dbReference type="EMBL" id="QNRR01000004">
    <property type="protein sequence ID" value="RBP44415.1"/>
    <property type="molecule type" value="Genomic_DNA"/>
</dbReference>
<proteinExistence type="predicted"/>
<dbReference type="PANTHER" id="PTHR43818:SF11">
    <property type="entry name" value="BCDNA.GH03377"/>
    <property type="match status" value="1"/>
</dbReference>
<dbReference type="Pfam" id="PF01408">
    <property type="entry name" value="GFO_IDH_MocA"/>
    <property type="match status" value="1"/>
</dbReference>
<dbReference type="InterPro" id="IPR036291">
    <property type="entry name" value="NAD(P)-bd_dom_sf"/>
</dbReference>
<dbReference type="SUPFAM" id="SSF51735">
    <property type="entry name" value="NAD(P)-binding Rossmann-fold domains"/>
    <property type="match status" value="1"/>
</dbReference>
<dbReference type="InterPro" id="IPR050463">
    <property type="entry name" value="Gfo/Idh/MocA_oxidrdct_glycsds"/>
</dbReference>
<keyword evidence="1" id="KW-0560">Oxidoreductase</keyword>
<protein>
    <submittedName>
        <fullName evidence="4">Putative dehydrogenase</fullName>
    </submittedName>
</protein>
<evidence type="ECO:0000259" key="3">
    <source>
        <dbReference type="Pfam" id="PF22725"/>
    </source>
</evidence>
<evidence type="ECO:0000313" key="4">
    <source>
        <dbReference type="EMBL" id="RBP44415.1"/>
    </source>
</evidence>
<dbReference type="Gene3D" id="3.30.360.10">
    <property type="entry name" value="Dihydrodipicolinate Reductase, domain 2"/>
    <property type="match status" value="1"/>
</dbReference>